<dbReference type="Proteomes" id="UP000014978">
    <property type="component" value="Unassembled WGS sequence"/>
</dbReference>
<dbReference type="SMART" id="SM00238">
    <property type="entry name" value="BIR"/>
    <property type="match status" value="1"/>
</dbReference>
<dbReference type="EMBL" id="ATCN01000280">
    <property type="protein sequence ID" value="EPR79375.1"/>
    <property type="molecule type" value="Genomic_DNA"/>
</dbReference>
<dbReference type="Pfam" id="PF00653">
    <property type="entry name" value="BIR"/>
    <property type="match status" value="1"/>
</dbReference>
<dbReference type="AlphaFoldDB" id="S7W8Y5"/>
<accession>S7W8Y5</accession>
<sequence>MHSVQERLKTFYNWKHSGNCSAIRLSICGLYVSCQETQTLRCYICGIELEKWTGTEISYIEHRSKSPNCPLMNLQKKRNRICTHNNITNHKINCLTNKTNIDRENYQRNIKRIKIENNVDSYFRFKIKNDDDTYFCYKCGVTSLKHICKNYNFHKDLMQGSYDNEILILLNYKLILNIRTYDILYNMYNNTNVNKLKTVKEMIEKYAEDHIKGLKDNMDEDIGYINKLLE</sequence>
<organism evidence="1 2">
    <name type="scientific">Spraguea lophii (strain 42_110)</name>
    <name type="common">Microsporidian parasite</name>
    <dbReference type="NCBI Taxonomy" id="1358809"/>
    <lineage>
        <taxon>Eukaryota</taxon>
        <taxon>Fungi</taxon>
        <taxon>Fungi incertae sedis</taxon>
        <taxon>Microsporidia</taxon>
        <taxon>Spragueidae</taxon>
        <taxon>Spraguea</taxon>
    </lineage>
</organism>
<dbReference type="PROSITE" id="PS50143">
    <property type="entry name" value="BIR_REPEAT_2"/>
    <property type="match status" value="1"/>
</dbReference>
<dbReference type="Gene3D" id="1.10.1170.10">
    <property type="entry name" value="Inhibitor Of Apoptosis Protein (2mihbC-IAP-1), Chain A"/>
    <property type="match status" value="1"/>
</dbReference>
<keyword evidence="2" id="KW-1185">Reference proteome</keyword>
<evidence type="ECO:0000313" key="1">
    <source>
        <dbReference type="EMBL" id="EPR79375.1"/>
    </source>
</evidence>
<dbReference type="VEuPathDB" id="MicrosporidiaDB:SLOPH_2634"/>
<evidence type="ECO:0000313" key="2">
    <source>
        <dbReference type="Proteomes" id="UP000014978"/>
    </source>
</evidence>
<dbReference type="STRING" id="1358809.S7W8Y5"/>
<dbReference type="HOGENOM" id="CLU_097614_0_0_1"/>
<name>S7W8Y5_SPRLO</name>
<comment type="caution">
    <text evidence="1">The sequence shown here is derived from an EMBL/GenBank/DDBJ whole genome shotgun (WGS) entry which is preliminary data.</text>
</comment>
<dbReference type="OrthoDB" id="2196114at2759"/>
<reference evidence="2" key="1">
    <citation type="journal article" date="2013" name="PLoS Genet.">
        <title>The genome of Spraguea lophii and the basis of host-microsporidian interactions.</title>
        <authorList>
            <person name="Campbell S.E."/>
            <person name="Williams T.A."/>
            <person name="Yousuf A."/>
            <person name="Soanes D.M."/>
            <person name="Paszkiewicz K.H."/>
            <person name="Williams B.A.P."/>
        </authorList>
    </citation>
    <scope>NUCLEOTIDE SEQUENCE [LARGE SCALE GENOMIC DNA]</scope>
    <source>
        <strain evidence="2">42_110</strain>
    </source>
</reference>
<gene>
    <name evidence="1" type="ORF">SLOPH_2634</name>
</gene>
<dbReference type="InterPro" id="IPR001370">
    <property type="entry name" value="BIR_rpt"/>
</dbReference>
<dbReference type="InParanoid" id="S7W8Y5"/>
<protein>
    <submittedName>
        <fullName evidence="1">Baculovirus inhibitor of apoptosis like protein</fullName>
    </submittedName>
</protein>
<proteinExistence type="predicted"/>
<dbReference type="SUPFAM" id="SSF57924">
    <property type="entry name" value="Inhibitor of apoptosis (IAP) repeat"/>
    <property type="match status" value="1"/>
</dbReference>